<dbReference type="GO" id="GO:0008168">
    <property type="term" value="F:methyltransferase activity"/>
    <property type="evidence" value="ECO:0007669"/>
    <property type="project" value="UniProtKB-KW"/>
</dbReference>
<dbReference type="EMBL" id="ATFF01000006">
    <property type="protein sequence ID" value="EPF31651.1"/>
    <property type="molecule type" value="Genomic_DNA"/>
</dbReference>
<name>S3K3Z8_TREMA</name>
<evidence type="ECO:0000256" key="3">
    <source>
        <dbReference type="ARBA" id="ARBA00022691"/>
    </source>
</evidence>
<dbReference type="PROSITE" id="PS00092">
    <property type="entry name" value="N6_MTASE"/>
    <property type="match status" value="1"/>
</dbReference>
<dbReference type="AlphaFoldDB" id="S3K3Z8"/>
<evidence type="ECO:0000256" key="4">
    <source>
        <dbReference type="PROSITE-ProRule" id="PRU00489"/>
    </source>
</evidence>
<dbReference type="Gene3D" id="3.40.50.150">
    <property type="entry name" value="Vaccinia Virus protein VP39"/>
    <property type="match status" value="1"/>
</dbReference>
<dbReference type="Pfam" id="PF05063">
    <property type="entry name" value="MT-A70"/>
    <property type="match status" value="1"/>
</dbReference>
<dbReference type="PANTHER" id="PTHR12829:SF7">
    <property type="entry name" value="N6-ADENOSINE-METHYLTRANSFERASE CATALYTIC SUBUNIT"/>
    <property type="match status" value="1"/>
</dbReference>
<organism evidence="5 6">
    <name type="scientific">Treponema maltophilum ATCC 51939</name>
    <dbReference type="NCBI Taxonomy" id="1125699"/>
    <lineage>
        <taxon>Bacteria</taxon>
        <taxon>Pseudomonadati</taxon>
        <taxon>Spirochaetota</taxon>
        <taxon>Spirochaetia</taxon>
        <taxon>Spirochaetales</taxon>
        <taxon>Treponemataceae</taxon>
        <taxon>Treponema</taxon>
    </lineage>
</organism>
<sequence length="185" mass="21335">MKIDIYNTENKYDIIYADPPWAYLWGKGETGGNFCPEKHYKTMEISEICALGDTIKKIRTKNCALFIWTTMPCLKDVFSVIEAWGFKYKTCAFTWIKTRKDGQPLAGMGSYTKANAELCLLAMRGHIKSVDKTVPQVLMHPRLGHSVKPDEIMRRIEKLFGDNTKRIELFARQQVDGWDCWGNEI</sequence>
<evidence type="ECO:0000313" key="6">
    <source>
        <dbReference type="Proteomes" id="UP000014541"/>
    </source>
</evidence>
<dbReference type="PROSITE" id="PS51143">
    <property type="entry name" value="MT_A70"/>
    <property type="match status" value="1"/>
</dbReference>
<dbReference type="InterPro" id="IPR007757">
    <property type="entry name" value="MT-A70-like"/>
</dbReference>
<dbReference type="Proteomes" id="UP000014541">
    <property type="component" value="Unassembled WGS sequence"/>
</dbReference>
<evidence type="ECO:0008006" key="7">
    <source>
        <dbReference type="Google" id="ProtNLM"/>
    </source>
</evidence>
<evidence type="ECO:0000256" key="2">
    <source>
        <dbReference type="ARBA" id="ARBA00022679"/>
    </source>
</evidence>
<dbReference type="REBASE" id="415781">
    <property type="entry name" value="M.Tma51939ORF2002P"/>
</dbReference>
<proteinExistence type="inferred from homology"/>
<protein>
    <recommendedName>
        <fullName evidence="7">DNA methyltransferase</fullName>
    </recommendedName>
</protein>
<comment type="similarity">
    <text evidence="4">Belongs to the MT-A70-like family.</text>
</comment>
<keyword evidence="2" id="KW-0808">Transferase</keyword>
<reference evidence="5 6" key="1">
    <citation type="submission" date="2013-04" db="EMBL/GenBank/DDBJ databases">
        <title>The Genome Sequence of Treponema maltophilum ATCC 51939.</title>
        <authorList>
            <consortium name="The Broad Institute Genomics Platform"/>
            <person name="Earl A."/>
            <person name="Ward D."/>
            <person name="Feldgarden M."/>
            <person name="Gevers D."/>
            <person name="Leonetti C."/>
            <person name="Blanton J.M."/>
            <person name="Dewhirst F.E."/>
            <person name="Izard J."/>
            <person name="Walker B."/>
            <person name="Young S."/>
            <person name="Zeng Q."/>
            <person name="Gargeya S."/>
            <person name="Fitzgerald M."/>
            <person name="Haas B."/>
            <person name="Abouelleil A."/>
            <person name="Allen A.W."/>
            <person name="Alvarado L."/>
            <person name="Arachchi H.M."/>
            <person name="Berlin A.M."/>
            <person name="Chapman S.B."/>
            <person name="Gainer-Dewar J."/>
            <person name="Goldberg J."/>
            <person name="Griggs A."/>
            <person name="Gujja S."/>
            <person name="Hansen M."/>
            <person name="Howarth C."/>
            <person name="Imamovic A."/>
            <person name="Ireland A."/>
            <person name="Larimer J."/>
            <person name="McCowan C."/>
            <person name="Murphy C."/>
            <person name="Pearson M."/>
            <person name="Poon T.W."/>
            <person name="Priest M."/>
            <person name="Roberts A."/>
            <person name="Saif S."/>
            <person name="Shea T."/>
            <person name="Sisk P."/>
            <person name="Sykes S."/>
            <person name="Wortman J."/>
            <person name="Nusbaum C."/>
            <person name="Birren B."/>
        </authorList>
    </citation>
    <scope>NUCLEOTIDE SEQUENCE [LARGE SCALE GENOMIC DNA]</scope>
    <source>
        <strain evidence="5 6">ATCC 51939</strain>
    </source>
</reference>
<keyword evidence="3" id="KW-0949">S-adenosyl-L-methionine</keyword>
<evidence type="ECO:0000256" key="1">
    <source>
        <dbReference type="ARBA" id="ARBA00022603"/>
    </source>
</evidence>
<keyword evidence="6" id="KW-1185">Reference proteome</keyword>
<dbReference type="InterPro" id="IPR029063">
    <property type="entry name" value="SAM-dependent_MTases_sf"/>
</dbReference>
<dbReference type="GO" id="GO:0032259">
    <property type="term" value="P:methylation"/>
    <property type="evidence" value="ECO:0007669"/>
    <property type="project" value="UniProtKB-KW"/>
</dbReference>
<comment type="caution">
    <text evidence="5">The sequence shown here is derived from an EMBL/GenBank/DDBJ whole genome shotgun (WGS) entry which is preliminary data.</text>
</comment>
<dbReference type="InterPro" id="IPR002052">
    <property type="entry name" value="DNA_methylase_N6_adenine_CS"/>
</dbReference>
<accession>S3K3Z8</accession>
<keyword evidence="1" id="KW-0489">Methyltransferase</keyword>
<gene>
    <name evidence="5" type="ORF">HMPREF9194_02002</name>
</gene>
<dbReference type="HOGENOM" id="CLU_018702_2_1_12"/>
<dbReference type="SUPFAM" id="SSF53335">
    <property type="entry name" value="S-adenosyl-L-methionine-dependent methyltransferases"/>
    <property type="match status" value="1"/>
</dbReference>
<dbReference type="OrthoDB" id="9800596at2"/>
<dbReference type="STRING" id="1125699.HMPREF9194_02002"/>
<evidence type="ECO:0000313" key="5">
    <source>
        <dbReference type="EMBL" id="EPF31651.1"/>
    </source>
</evidence>
<dbReference type="PANTHER" id="PTHR12829">
    <property type="entry name" value="N6-ADENOSINE-METHYLTRANSFERASE"/>
    <property type="match status" value="1"/>
</dbReference>
<dbReference type="RefSeq" id="WP_016526260.1">
    <property type="nucleotide sequence ID" value="NZ_KE332518.1"/>
</dbReference>
<dbReference type="GO" id="GO:0003676">
    <property type="term" value="F:nucleic acid binding"/>
    <property type="evidence" value="ECO:0007669"/>
    <property type="project" value="InterPro"/>
</dbReference>
<dbReference type="eggNOG" id="COG4725">
    <property type="taxonomic scope" value="Bacteria"/>
</dbReference>